<keyword evidence="1" id="KW-1133">Transmembrane helix</keyword>
<feature type="non-terminal residue" evidence="2">
    <location>
        <position position="1"/>
    </location>
</feature>
<name>A0A8D9D5P3_BRACM</name>
<gene>
    <name evidence="2" type="ORF">BRAPAZ1V2_A06P33750.2</name>
</gene>
<keyword evidence="1" id="KW-0472">Membrane</keyword>
<sequence>WLHGLLISFCLFFLSLCSIISLHLSLLITSLVALPFAIFATQGLDSAFLCVCFVSFEHCLWSQA</sequence>
<dbReference type="EMBL" id="LS974622">
    <property type="protein sequence ID" value="CAG7871135.1"/>
    <property type="molecule type" value="Genomic_DNA"/>
</dbReference>
<keyword evidence="1" id="KW-0812">Transmembrane</keyword>
<dbReference type="Gramene" id="A06p33750.2_BraZ1">
    <property type="protein sequence ID" value="A06p33750.2_BraZ1.CDS.1"/>
    <property type="gene ID" value="A06g33750.2_BraZ1"/>
</dbReference>
<proteinExistence type="predicted"/>
<evidence type="ECO:0000313" key="3">
    <source>
        <dbReference type="Proteomes" id="UP000694005"/>
    </source>
</evidence>
<organism evidence="2 3">
    <name type="scientific">Brassica campestris</name>
    <name type="common">Field mustard</name>
    <dbReference type="NCBI Taxonomy" id="3711"/>
    <lineage>
        <taxon>Eukaryota</taxon>
        <taxon>Viridiplantae</taxon>
        <taxon>Streptophyta</taxon>
        <taxon>Embryophyta</taxon>
        <taxon>Tracheophyta</taxon>
        <taxon>Spermatophyta</taxon>
        <taxon>Magnoliopsida</taxon>
        <taxon>eudicotyledons</taxon>
        <taxon>Gunneridae</taxon>
        <taxon>Pentapetalae</taxon>
        <taxon>rosids</taxon>
        <taxon>malvids</taxon>
        <taxon>Brassicales</taxon>
        <taxon>Brassicaceae</taxon>
        <taxon>Brassiceae</taxon>
        <taxon>Brassica</taxon>
    </lineage>
</organism>
<feature type="transmembrane region" description="Helical" evidence="1">
    <location>
        <begin position="6"/>
        <end position="39"/>
    </location>
</feature>
<evidence type="ECO:0000256" key="1">
    <source>
        <dbReference type="SAM" id="Phobius"/>
    </source>
</evidence>
<accession>A0A8D9D5P3</accession>
<dbReference type="Proteomes" id="UP000694005">
    <property type="component" value="Chromosome A06"/>
</dbReference>
<reference evidence="2 3" key="1">
    <citation type="submission" date="2021-07" db="EMBL/GenBank/DDBJ databases">
        <authorList>
            <consortium name="Genoscope - CEA"/>
            <person name="William W."/>
        </authorList>
    </citation>
    <scope>NUCLEOTIDE SEQUENCE [LARGE SCALE GENOMIC DNA]</scope>
</reference>
<dbReference type="AlphaFoldDB" id="A0A8D9D5P3"/>
<protein>
    <submittedName>
        <fullName evidence="2">Uncharacterized protein</fullName>
    </submittedName>
</protein>
<evidence type="ECO:0000313" key="2">
    <source>
        <dbReference type="EMBL" id="CAG7871135.1"/>
    </source>
</evidence>